<keyword evidence="2" id="KW-0732">Signal</keyword>
<dbReference type="RefSeq" id="XP_066799785.1">
    <property type="nucleotide sequence ID" value="XM_066949491.1"/>
</dbReference>
<protein>
    <recommendedName>
        <fullName evidence="5">Immunoreactive mannoprotein MP88</fullName>
    </recommendedName>
</protein>
<reference evidence="3 4" key="1">
    <citation type="journal article" date="2024" name="bioRxiv">
        <title>Comparative genomics of Cryptococcus and Kwoniella reveals pathogenesis evolution and contrasting karyotype dynamics via intercentromeric recombination or chromosome fusion.</title>
        <authorList>
            <person name="Coelho M.A."/>
            <person name="David-Palma M."/>
            <person name="Shea T."/>
            <person name="Bowers K."/>
            <person name="McGinley-Smith S."/>
            <person name="Mohammad A.W."/>
            <person name="Gnirke A."/>
            <person name="Yurkov A.M."/>
            <person name="Nowrousian M."/>
            <person name="Sun S."/>
            <person name="Cuomo C.A."/>
            <person name="Heitman J."/>
        </authorList>
    </citation>
    <scope>NUCLEOTIDE SEQUENCE [LARGE SCALE GENOMIC DNA]</scope>
    <source>
        <strain evidence="3 4">CBS 13917</strain>
    </source>
</reference>
<dbReference type="Proteomes" id="UP001388673">
    <property type="component" value="Unassembled WGS sequence"/>
</dbReference>
<comment type="caution">
    <text evidence="3">The sequence shown here is derived from an EMBL/GenBank/DDBJ whole genome shotgun (WGS) entry which is preliminary data.</text>
</comment>
<evidence type="ECO:0000313" key="3">
    <source>
        <dbReference type="EMBL" id="KAK8844561.1"/>
    </source>
</evidence>
<evidence type="ECO:0000256" key="1">
    <source>
        <dbReference type="SAM" id="MobiDB-lite"/>
    </source>
</evidence>
<dbReference type="AlphaFoldDB" id="A0AAW0YTV0"/>
<name>A0AAW0YTV0_9TREE</name>
<organism evidence="3 4">
    <name type="scientific">Kwoniella newhampshirensis</name>
    <dbReference type="NCBI Taxonomy" id="1651941"/>
    <lineage>
        <taxon>Eukaryota</taxon>
        <taxon>Fungi</taxon>
        <taxon>Dikarya</taxon>
        <taxon>Basidiomycota</taxon>
        <taxon>Agaricomycotina</taxon>
        <taxon>Tremellomycetes</taxon>
        <taxon>Tremellales</taxon>
        <taxon>Cryptococcaceae</taxon>
        <taxon>Kwoniella</taxon>
    </lineage>
</organism>
<evidence type="ECO:0008006" key="5">
    <source>
        <dbReference type="Google" id="ProtNLM"/>
    </source>
</evidence>
<proteinExistence type="predicted"/>
<accession>A0AAW0YTV0</accession>
<evidence type="ECO:0000256" key="2">
    <source>
        <dbReference type="SAM" id="SignalP"/>
    </source>
</evidence>
<evidence type="ECO:0000313" key="4">
    <source>
        <dbReference type="Proteomes" id="UP001388673"/>
    </source>
</evidence>
<dbReference type="KEGG" id="kne:92183666"/>
<gene>
    <name evidence="3" type="ORF">IAR55_006408</name>
</gene>
<feature type="chain" id="PRO_5043396338" description="Immunoreactive mannoprotein MP88" evidence="2">
    <location>
        <begin position="23"/>
        <end position="408"/>
    </location>
</feature>
<dbReference type="EMBL" id="JBCAWK010000013">
    <property type="protein sequence ID" value="KAK8844561.1"/>
    <property type="molecule type" value="Genomic_DNA"/>
</dbReference>
<dbReference type="GeneID" id="92183666"/>
<keyword evidence="4" id="KW-1185">Reference proteome</keyword>
<feature type="signal peptide" evidence="2">
    <location>
        <begin position="1"/>
        <end position="22"/>
    </location>
</feature>
<sequence length="408" mass="40406">MFATTAQTVLALLPVLLPLATAQYTATYYVGSLPNSSEEGQSGTNACGTTASQSSSCQNVYINAVDDFCLWGPPATTSNEGDGTSKIGNVEQVVVSYCLKDGYGTRLIPSGTLSGAHFVKVVSDKVSYVQVTGNGDLTKLLIPAGDEGGELDPHSWTGLGNPQGGLVFTNAFTGSYEQTHEWTSFMSANEFCIRACRDGPNAPGYCEHIYDVLSCSFTIPGDTGNGFDSCDGAPTDEAPGVYDGQTFHQGDPTTPAPHPAGATSNCQTFSTIGGGSANINAVTPAPSASASTSASASASSSASVSISSSAANSSLPAVSSSAANSSSAASSSSSSATATSSSSATSSRISTSAAATSAVASRVSASAVSAATAIASPSNSASGAGLNTVIPSVGLGLAVLLGAIGLVL</sequence>
<feature type="region of interest" description="Disordered" evidence="1">
    <location>
        <begin position="231"/>
        <end position="267"/>
    </location>
</feature>